<proteinExistence type="predicted"/>
<dbReference type="InterPro" id="IPR011777">
    <property type="entry name" value="Geranylgeranyl_Rdtase_fam"/>
</dbReference>
<dbReference type="AlphaFoldDB" id="A0A8J4HA50"/>
<name>A0A8J4HA50_9PROT</name>
<dbReference type="Gene3D" id="3.50.50.60">
    <property type="entry name" value="FAD/NAD(P)-binding domain"/>
    <property type="match status" value="1"/>
</dbReference>
<reference evidence="2" key="1">
    <citation type="journal article" date="2020" name="mSystems">
        <title>Genome- and Community-Level Interaction Insights into Carbon Utilization and Element Cycling Functions of Hydrothermarchaeota in Hydrothermal Sediment.</title>
        <authorList>
            <person name="Zhou Z."/>
            <person name="Liu Y."/>
            <person name="Xu W."/>
            <person name="Pan J."/>
            <person name="Luo Z.H."/>
            <person name="Li M."/>
        </authorList>
    </citation>
    <scope>NUCLEOTIDE SEQUENCE</scope>
    <source>
        <strain evidence="2">SpSt-997</strain>
    </source>
</reference>
<organism evidence="2">
    <name type="scientific">Acidicaldus sp</name>
    <dbReference type="NCBI Taxonomy" id="1872105"/>
    <lineage>
        <taxon>Bacteria</taxon>
        <taxon>Pseudomonadati</taxon>
        <taxon>Pseudomonadota</taxon>
        <taxon>Alphaproteobacteria</taxon>
        <taxon>Acetobacterales</taxon>
        <taxon>Acetobacteraceae</taxon>
        <taxon>Acidicaldus</taxon>
    </lineage>
</organism>
<dbReference type="InterPro" id="IPR036188">
    <property type="entry name" value="FAD/NAD-bd_sf"/>
</dbReference>
<sequence>MTGDIADVVVVGLGPAGSCAAATAATHGARVIAIEARREAGAPVQCAEFIPALLDQELPFLGAVTVQPITRMRSFVEGEAPDVTDNFPGRMIARVAFDRQLARRAAAAGVACRYGVRLRAVNADGELYLSDGSALRARVIIGADGPRSRIGAASGRVNRALVETRQITVPLRARHDATDIFLRAAYPGGYAWLFPKGPHAHLGLGVAAASRARLKASLAELHRELVVSGRVGAAVLGLTGGAIPVGGRLAAVAPIGKAPALLVGDAAGLTNPVTGAGIAAAVQSGLRAGHAAAAWLDGNTRALDHYEDDLAELFDAALTRALARRAALRAFAAAHGPPNATALRRGWIGYPQYWVDTVPPELRRMEMTA</sequence>
<evidence type="ECO:0000259" key="1">
    <source>
        <dbReference type="Pfam" id="PF22578"/>
    </source>
</evidence>
<protein>
    <submittedName>
        <fullName evidence="2">NAD(P)/FAD-dependent oxidoreductase</fullName>
    </submittedName>
</protein>
<dbReference type="EMBL" id="DTQM01000151">
    <property type="protein sequence ID" value="HGC43085.1"/>
    <property type="molecule type" value="Genomic_DNA"/>
</dbReference>
<dbReference type="PANTHER" id="PTHR42685">
    <property type="entry name" value="GERANYLGERANYL DIPHOSPHATE REDUCTASE"/>
    <property type="match status" value="1"/>
</dbReference>
<dbReference type="SUPFAM" id="SSF51905">
    <property type="entry name" value="FAD/NAD(P)-binding domain"/>
    <property type="match status" value="1"/>
</dbReference>
<dbReference type="PRINTS" id="PR00420">
    <property type="entry name" value="RNGMNOXGNASE"/>
</dbReference>
<accession>A0A8J4HA50</accession>
<feature type="domain" description="Digeranylgeranylglycerophospholipid reductase catalytic" evidence="1">
    <location>
        <begin position="173"/>
        <end position="213"/>
    </location>
</feature>
<gene>
    <name evidence="2" type="ORF">ENY07_07685</name>
</gene>
<dbReference type="NCBIfam" id="TIGR02032">
    <property type="entry name" value="GG-red-SF"/>
    <property type="match status" value="1"/>
</dbReference>
<dbReference type="InterPro" id="IPR050407">
    <property type="entry name" value="Geranylgeranyl_reductase"/>
</dbReference>
<dbReference type="Pfam" id="PF22578">
    <property type="entry name" value="GGR_cat"/>
    <property type="match status" value="1"/>
</dbReference>
<dbReference type="PANTHER" id="PTHR42685:SF22">
    <property type="entry name" value="CONDITIONED MEDIUM FACTOR RECEPTOR 1"/>
    <property type="match status" value="1"/>
</dbReference>
<dbReference type="Gene3D" id="3.30.9.10">
    <property type="entry name" value="D-Amino Acid Oxidase, subunit A, domain 2"/>
    <property type="match status" value="1"/>
</dbReference>
<evidence type="ECO:0000313" key="2">
    <source>
        <dbReference type="EMBL" id="HGC43085.1"/>
    </source>
</evidence>
<comment type="caution">
    <text evidence="2">The sequence shown here is derived from an EMBL/GenBank/DDBJ whole genome shotgun (WGS) entry which is preliminary data.</text>
</comment>
<dbReference type="Pfam" id="PF05834">
    <property type="entry name" value="Lycopene_cycl"/>
    <property type="match status" value="1"/>
</dbReference>
<dbReference type="GO" id="GO:0016628">
    <property type="term" value="F:oxidoreductase activity, acting on the CH-CH group of donors, NAD or NADP as acceptor"/>
    <property type="evidence" value="ECO:0007669"/>
    <property type="project" value="InterPro"/>
</dbReference>
<dbReference type="InterPro" id="IPR054715">
    <property type="entry name" value="GGR_cat"/>
</dbReference>